<dbReference type="Ensembl" id="ENSDCDT00010020797.1">
    <property type="protein sequence ID" value="ENSDCDP00010019679.1"/>
    <property type="gene ID" value="ENSDCDG00010008868.1"/>
</dbReference>
<evidence type="ECO:0000256" key="1">
    <source>
        <dbReference type="SAM" id="MobiDB-lite"/>
    </source>
</evidence>
<evidence type="ECO:0000313" key="3">
    <source>
        <dbReference type="Proteomes" id="UP000694580"/>
    </source>
</evidence>
<reference evidence="2" key="2">
    <citation type="submission" date="2025-08" db="UniProtKB">
        <authorList>
            <consortium name="Ensembl"/>
        </authorList>
    </citation>
    <scope>IDENTIFICATION</scope>
</reference>
<protein>
    <recommendedName>
        <fullName evidence="4">Surfeit locus protein 2</fullName>
    </recommendedName>
</protein>
<reference evidence="2 3" key="1">
    <citation type="submission" date="2020-06" db="EMBL/GenBank/DDBJ databases">
        <authorList>
            <consortium name="Wellcome Sanger Institute Data Sharing"/>
        </authorList>
    </citation>
    <scope>NUCLEOTIDE SEQUENCE [LARGE SCALE GENOMIC DNA]</scope>
</reference>
<feature type="compositionally biased region" description="Acidic residues" evidence="1">
    <location>
        <begin position="160"/>
        <end position="170"/>
    </location>
</feature>
<dbReference type="GeneID" id="114786669"/>
<feature type="region of interest" description="Disordered" evidence="1">
    <location>
        <begin position="219"/>
        <end position="248"/>
    </location>
</feature>
<evidence type="ECO:0000313" key="2">
    <source>
        <dbReference type="Ensembl" id="ENSDCDP00010019679.1"/>
    </source>
</evidence>
<dbReference type="Proteomes" id="UP000694580">
    <property type="component" value="Chromosome 3"/>
</dbReference>
<keyword evidence="3" id="KW-1185">Reference proteome</keyword>
<feature type="compositionally biased region" description="Basic and acidic residues" evidence="1">
    <location>
        <begin position="134"/>
        <end position="152"/>
    </location>
</feature>
<dbReference type="Pfam" id="PF05477">
    <property type="entry name" value="SURF2"/>
    <property type="match status" value="1"/>
</dbReference>
<dbReference type="GeneTree" id="ENSGT00940000165981"/>
<feature type="region of interest" description="Disordered" evidence="1">
    <location>
        <begin position="125"/>
        <end position="204"/>
    </location>
</feature>
<gene>
    <name evidence="2" type="primary">SURF2</name>
</gene>
<dbReference type="PANTHER" id="PTHR34348:SF1">
    <property type="entry name" value="SURFEIT LOCUS PROTEIN 2"/>
    <property type="match status" value="1"/>
</dbReference>
<dbReference type="InterPro" id="IPR008833">
    <property type="entry name" value="Surf2"/>
</dbReference>
<proteinExistence type="predicted"/>
<accession>A0AAY4BFH2</accession>
<evidence type="ECO:0008006" key="4">
    <source>
        <dbReference type="Google" id="ProtNLM"/>
    </source>
</evidence>
<organism evidence="2 3">
    <name type="scientific">Denticeps clupeoides</name>
    <name type="common">denticle herring</name>
    <dbReference type="NCBI Taxonomy" id="299321"/>
    <lineage>
        <taxon>Eukaryota</taxon>
        <taxon>Metazoa</taxon>
        <taxon>Chordata</taxon>
        <taxon>Craniata</taxon>
        <taxon>Vertebrata</taxon>
        <taxon>Euteleostomi</taxon>
        <taxon>Actinopterygii</taxon>
        <taxon>Neopterygii</taxon>
        <taxon>Teleostei</taxon>
        <taxon>Clupei</taxon>
        <taxon>Clupeiformes</taxon>
        <taxon>Denticipitoidei</taxon>
        <taxon>Denticipitidae</taxon>
        <taxon>Denticeps</taxon>
    </lineage>
</organism>
<dbReference type="AlphaFoldDB" id="A0AAY4BFH2"/>
<dbReference type="PANTHER" id="PTHR34348">
    <property type="entry name" value="SURFEIT LOCUS PROTEIN 2"/>
    <property type="match status" value="1"/>
</dbReference>
<name>A0AAY4BFH2_9TELE</name>
<feature type="compositionally biased region" description="Basic residues" evidence="1">
    <location>
        <begin position="219"/>
        <end position="242"/>
    </location>
</feature>
<reference evidence="2" key="3">
    <citation type="submission" date="2025-09" db="UniProtKB">
        <authorList>
            <consortium name="Ensembl"/>
        </authorList>
    </citation>
    <scope>IDENTIFICATION</scope>
</reference>
<sequence>MEHLPADLKAFLQNHPFLQLTDAKKIRCTLNGHELPCQLDELRNFTDGKRYKSLSACAEFDYGRYEPHVVPSTKQPNHLFCKLTLRHINRLPHHVLLHVNGKRFKRALQSYEECLRQGVQYVPASLKQKSRPKPSMENEPEKKPNAKEKGEDFWAPNSSEGEDSDKDSMEDLYPSSLFTLKKPENEEVMEKEEDGFHTDEEEMEVSSVVEQVSLKRKKVQSGGFKKKFKNHQRKRKGFKKIGKVQNGK</sequence>
<dbReference type="RefSeq" id="XP_028829800.1">
    <property type="nucleotide sequence ID" value="XM_028973967.1"/>
</dbReference>
<feature type="compositionally biased region" description="Acidic residues" evidence="1">
    <location>
        <begin position="186"/>
        <end position="204"/>
    </location>
</feature>